<dbReference type="SUPFAM" id="SSF47226">
    <property type="entry name" value="Histidine-containing phosphotransfer domain, HPT domain"/>
    <property type="match status" value="1"/>
</dbReference>
<dbReference type="GO" id="GO:0004672">
    <property type="term" value="F:protein kinase activity"/>
    <property type="evidence" value="ECO:0007669"/>
    <property type="project" value="UniProtKB-ARBA"/>
</dbReference>
<comment type="caution">
    <text evidence="5">The sequence shown here is derived from an EMBL/GenBank/DDBJ whole genome shotgun (WGS) entry which is preliminary data.</text>
</comment>
<evidence type="ECO:0000313" key="6">
    <source>
        <dbReference type="Proteomes" id="UP000280346"/>
    </source>
</evidence>
<feature type="region of interest" description="Disordered" evidence="3">
    <location>
        <begin position="1"/>
        <end position="31"/>
    </location>
</feature>
<evidence type="ECO:0000256" key="1">
    <source>
        <dbReference type="ARBA" id="ARBA00023012"/>
    </source>
</evidence>
<evidence type="ECO:0000256" key="3">
    <source>
        <dbReference type="SAM" id="MobiDB-lite"/>
    </source>
</evidence>
<feature type="compositionally biased region" description="Pro residues" evidence="3">
    <location>
        <begin position="20"/>
        <end position="31"/>
    </location>
</feature>
<dbReference type="InterPro" id="IPR036641">
    <property type="entry name" value="HPT_dom_sf"/>
</dbReference>
<keyword evidence="1" id="KW-0902">Two-component regulatory system</keyword>
<name>A0A3S0XNW1_9PROT</name>
<proteinExistence type="predicted"/>
<dbReference type="InterPro" id="IPR008207">
    <property type="entry name" value="Sig_transdc_His_kin_Hpt_dom"/>
</dbReference>
<organism evidence="5 6">
    <name type="scientific">Azospirillum doebereinerae</name>
    <dbReference type="NCBI Taxonomy" id="92933"/>
    <lineage>
        <taxon>Bacteria</taxon>
        <taxon>Pseudomonadati</taxon>
        <taxon>Pseudomonadota</taxon>
        <taxon>Alphaproteobacteria</taxon>
        <taxon>Rhodospirillales</taxon>
        <taxon>Azospirillaceae</taxon>
        <taxon>Azospirillum</taxon>
    </lineage>
</organism>
<dbReference type="Pfam" id="PF01627">
    <property type="entry name" value="Hpt"/>
    <property type="match status" value="1"/>
</dbReference>
<keyword evidence="6" id="KW-1185">Reference proteome</keyword>
<feature type="modified residue" description="Phosphohistidine" evidence="2">
    <location>
        <position position="85"/>
    </location>
</feature>
<evidence type="ECO:0000313" key="5">
    <source>
        <dbReference type="EMBL" id="RUQ73644.1"/>
    </source>
</evidence>
<keyword evidence="2" id="KW-0597">Phosphoprotein</keyword>
<sequence>MPLPSTQPARPTPTRRGSAMPPPDPSFPAPAPVLDLDHLRLTFGALDADTVAMMDFFLETTAPALAQARAALTAGDADTARAAAHSAAGAARTAGARALAVHCAALETALVARRPAEAEHHAQALEPAFQAVKDAIGDLRRAVEAAS</sequence>
<evidence type="ECO:0000256" key="2">
    <source>
        <dbReference type="PROSITE-ProRule" id="PRU00110"/>
    </source>
</evidence>
<gene>
    <name evidence="5" type="ORF">EJ913_08225</name>
</gene>
<dbReference type="Gene3D" id="1.20.120.160">
    <property type="entry name" value="HPT domain"/>
    <property type="match status" value="1"/>
</dbReference>
<protein>
    <recommendedName>
        <fullName evidence="4">HPt domain-containing protein</fullName>
    </recommendedName>
</protein>
<reference evidence="5 6" key="1">
    <citation type="submission" date="2018-12" db="EMBL/GenBank/DDBJ databases">
        <authorList>
            <person name="Yang Y."/>
        </authorList>
    </citation>
    <scope>NUCLEOTIDE SEQUENCE [LARGE SCALE GENOMIC DNA]</scope>
    <source>
        <strain evidence="5 6">GSF71</strain>
    </source>
</reference>
<dbReference type="AlphaFoldDB" id="A0A3S0XNW1"/>
<dbReference type="GO" id="GO:0000160">
    <property type="term" value="P:phosphorelay signal transduction system"/>
    <property type="evidence" value="ECO:0007669"/>
    <property type="project" value="UniProtKB-KW"/>
</dbReference>
<evidence type="ECO:0000259" key="4">
    <source>
        <dbReference type="PROSITE" id="PS50894"/>
    </source>
</evidence>
<dbReference type="EMBL" id="RZIJ01000005">
    <property type="protein sequence ID" value="RUQ73644.1"/>
    <property type="molecule type" value="Genomic_DNA"/>
</dbReference>
<dbReference type="PROSITE" id="PS50894">
    <property type="entry name" value="HPT"/>
    <property type="match status" value="1"/>
</dbReference>
<accession>A0A3S0XNW1</accession>
<feature type="domain" description="HPt" evidence="4">
    <location>
        <begin position="46"/>
        <end position="146"/>
    </location>
</feature>
<dbReference type="Proteomes" id="UP000280346">
    <property type="component" value="Unassembled WGS sequence"/>
</dbReference>